<evidence type="ECO:0000313" key="4">
    <source>
        <dbReference type="EMBL" id="MVT76356.1"/>
    </source>
</evidence>
<keyword evidence="1" id="KW-0560">Oxidoreductase</keyword>
<keyword evidence="5" id="KW-1185">Reference proteome</keyword>
<gene>
    <name evidence="4" type="ORF">GPL20_25445</name>
</gene>
<dbReference type="GO" id="GO:0005829">
    <property type="term" value="C:cytosol"/>
    <property type="evidence" value="ECO:0007669"/>
    <property type="project" value="TreeGrafter"/>
</dbReference>
<dbReference type="PANTHER" id="PTHR10996:SF178">
    <property type="entry name" value="2-HYDROXYACID DEHYDROGENASE YGL185C-RELATED"/>
    <property type="match status" value="1"/>
</dbReference>
<evidence type="ECO:0000259" key="3">
    <source>
        <dbReference type="Pfam" id="PF02826"/>
    </source>
</evidence>
<dbReference type="GO" id="GO:0016618">
    <property type="term" value="F:hydroxypyruvate reductase [NAD(P)H] activity"/>
    <property type="evidence" value="ECO:0007669"/>
    <property type="project" value="TreeGrafter"/>
</dbReference>
<protein>
    <recommendedName>
        <fullName evidence="3">D-isomer specific 2-hydroxyacid dehydrogenase NAD-binding domain-containing protein</fullName>
    </recommendedName>
</protein>
<evidence type="ECO:0000256" key="2">
    <source>
        <dbReference type="ARBA" id="ARBA00023027"/>
    </source>
</evidence>
<dbReference type="InterPro" id="IPR036291">
    <property type="entry name" value="NAD(P)-bd_dom_sf"/>
</dbReference>
<evidence type="ECO:0000313" key="5">
    <source>
        <dbReference type="Proteomes" id="UP000449969"/>
    </source>
</evidence>
<dbReference type="AlphaFoldDB" id="A0A844TDF7"/>
<proteinExistence type="predicted"/>
<dbReference type="Proteomes" id="UP000449969">
    <property type="component" value="Unassembled WGS sequence"/>
</dbReference>
<dbReference type="Gene3D" id="3.40.50.720">
    <property type="entry name" value="NAD(P)-binding Rossmann-like Domain"/>
    <property type="match status" value="2"/>
</dbReference>
<keyword evidence="2" id="KW-0520">NAD</keyword>
<dbReference type="InterPro" id="IPR050223">
    <property type="entry name" value="D-isomer_2-hydroxyacid_DH"/>
</dbReference>
<evidence type="ECO:0000256" key="1">
    <source>
        <dbReference type="ARBA" id="ARBA00023002"/>
    </source>
</evidence>
<dbReference type="PANTHER" id="PTHR10996">
    <property type="entry name" value="2-HYDROXYACID DEHYDROGENASE-RELATED"/>
    <property type="match status" value="1"/>
</dbReference>
<reference evidence="4 5" key="1">
    <citation type="submission" date="2019-12" db="EMBL/GenBank/DDBJ databases">
        <title>Draft genome sequences Bradyrhizobium cajani AMBPC1010, Bradyrhizobium pachyrhizi AMBPC1040 and Bradyrhizobium yuanmingense ALSPC3051, three plant growth promoting strains isolated from nodules of Cajanus cajan L. in Dominican Republic.</title>
        <authorList>
            <person name="Flores-Felix J.D."/>
            <person name="Araujo J."/>
            <person name="Diaz-Alcantara C."/>
            <person name="Gonzalez-Andres F."/>
            <person name="Velazquez E."/>
        </authorList>
    </citation>
    <scope>NUCLEOTIDE SEQUENCE [LARGE SCALE GENOMIC DNA]</scope>
    <source>
        <strain evidence="4 5">1010</strain>
    </source>
</reference>
<comment type="caution">
    <text evidence="4">The sequence shown here is derived from an EMBL/GenBank/DDBJ whole genome shotgun (WGS) entry which is preliminary data.</text>
</comment>
<dbReference type="InterPro" id="IPR006140">
    <property type="entry name" value="D-isomer_DH_NAD-bd"/>
</dbReference>
<dbReference type="GO" id="GO:0051287">
    <property type="term" value="F:NAD binding"/>
    <property type="evidence" value="ECO:0007669"/>
    <property type="project" value="InterPro"/>
</dbReference>
<name>A0A844TDF7_9BRAD</name>
<organism evidence="4 5">
    <name type="scientific">Bradyrhizobium cajani</name>
    <dbReference type="NCBI Taxonomy" id="1928661"/>
    <lineage>
        <taxon>Bacteria</taxon>
        <taxon>Pseudomonadati</taxon>
        <taxon>Pseudomonadota</taxon>
        <taxon>Alphaproteobacteria</taxon>
        <taxon>Hyphomicrobiales</taxon>
        <taxon>Nitrobacteraceae</taxon>
        <taxon>Bradyrhizobium</taxon>
    </lineage>
</organism>
<dbReference type="OrthoDB" id="9793626at2"/>
<dbReference type="SUPFAM" id="SSF52283">
    <property type="entry name" value="Formate/glycerate dehydrogenase catalytic domain-like"/>
    <property type="match status" value="1"/>
</dbReference>
<feature type="domain" description="D-isomer specific 2-hydroxyacid dehydrogenase NAD-binding" evidence="3">
    <location>
        <begin position="124"/>
        <end position="302"/>
    </location>
</feature>
<accession>A0A844TDF7</accession>
<sequence length="352" mass="38748">MIHQNLQAIILSDDLRADWVKRGRTLLESKVSTMIIMVDNPTWKEDLRANLPSADLLLVAPWLTPDMFIDEELLDVAPKLRAIAGTFDNRFTSFVSIESLRHRRIRLIDTSRSMTPSVAEFALTQTLNLLRDVPAAIALMRAGGWRRPWDTFGYIYGDLAGKKVGLAGYGSINRRYHELLRGFGCPTSVYDPTLDNAAAQRLGLTYTSSLIELAAACEIFVVGIPPLKSSLRHVNKAVFDALPVGGIFVLVSRMAVVDEPALWDAVNTRKLRAAIDVFSTEPVPPDAHYRFHPNVLTTPHIAGGAVYCHERCFADACIDALAVIAGGELRFEAAPVDASMYSGVDQSGRAQQ</sequence>
<dbReference type="GO" id="GO:0030267">
    <property type="term" value="F:glyoxylate reductase (NADPH) activity"/>
    <property type="evidence" value="ECO:0007669"/>
    <property type="project" value="TreeGrafter"/>
</dbReference>
<dbReference type="EMBL" id="WQNE01000024">
    <property type="protein sequence ID" value="MVT76356.1"/>
    <property type="molecule type" value="Genomic_DNA"/>
</dbReference>
<dbReference type="SUPFAM" id="SSF51735">
    <property type="entry name" value="NAD(P)-binding Rossmann-fold domains"/>
    <property type="match status" value="1"/>
</dbReference>
<dbReference type="RefSeq" id="WP_157332786.1">
    <property type="nucleotide sequence ID" value="NZ_JANADL010000028.1"/>
</dbReference>
<dbReference type="Pfam" id="PF02826">
    <property type="entry name" value="2-Hacid_dh_C"/>
    <property type="match status" value="1"/>
</dbReference>